<dbReference type="Proteomes" id="UP000442714">
    <property type="component" value="Unassembled WGS sequence"/>
</dbReference>
<dbReference type="EMBL" id="WTYX01000001">
    <property type="protein sequence ID" value="MXO89392.1"/>
    <property type="molecule type" value="Genomic_DNA"/>
</dbReference>
<comment type="pathway">
    <text evidence="1 7">Cell wall biogenesis; peptidoglycan biosynthesis.</text>
</comment>
<dbReference type="Gene3D" id="2.40.440.10">
    <property type="entry name" value="L,D-transpeptidase catalytic domain-like"/>
    <property type="match status" value="1"/>
</dbReference>
<evidence type="ECO:0000256" key="5">
    <source>
        <dbReference type="ARBA" id="ARBA00022984"/>
    </source>
</evidence>
<gene>
    <name evidence="9" type="ORF">GRI41_01005</name>
</gene>
<comment type="similarity">
    <text evidence="2">Belongs to the YkuD family.</text>
</comment>
<feature type="active site" description="Nucleophile" evidence="7">
    <location>
        <position position="206"/>
    </location>
</feature>
<evidence type="ECO:0000259" key="8">
    <source>
        <dbReference type="PROSITE" id="PS52029"/>
    </source>
</evidence>
<dbReference type="PANTHER" id="PTHR30582:SF2">
    <property type="entry name" value="L,D-TRANSPEPTIDASE YCIB-RELATED"/>
    <property type="match status" value="1"/>
</dbReference>
<organism evidence="9 10">
    <name type="scientific">Pontixanthobacter aquaemixtae</name>
    <dbReference type="NCBI Taxonomy" id="1958940"/>
    <lineage>
        <taxon>Bacteria</taxon>
        <taxon>Pseudomonadati</taxon>
        <taxon>Pseudomonadota</taxon>
        <taxon>Alphaproteobacteria</taxon>
        <taxon>Sphingomonadales</taxon>
        <taxon>Erythrobacteraceae</taxon>
        <taxon>Pontixanthobacter</taxon>
    </lineage>
</organism>
<dbReference type="GO" id="GO:0005576">
    <property type="term" value="C:extracellular region"/>
    <property type="evidence" value="ECO:0007669"/>
    <property type="project" value="TreeGrafter"/>
</dbReference>
<evidence type="ECO:0000256" key="7">
    <source>
        <dbReference type="PROSITE-ProRule" id="PRU01373"/>
    </source>
</evidence>
<comment type="caution">
    <text evidence="9">The sequence shown here is derived from an EMBL/GenBank/DDBJ whole genome shotgun (WGS) entry which is preliminary data.</text>
</comment>
<evidence type="ECO:0000313" key="10">
    <source>
        <dbReference type="Proteomes" id="UP000442714"/>
    </source>
</evidence>
<dbReference type="GO" id="GO:0016740">
    <property type="term" value="F:transferase activity"/>
    <property type="evidence" value="ECO:0007669"/>
    <property type="project" value="UniProtKB-KW"/>
</dbReference>
<dbReference type="Pfam" id="PF03734">
    <property type="entry name" value="YkuD"/>
    <property type="match status" value="1"/>
</dbReference>
<proteinExistence type="inferred from homology"/>
<keyword evidence="5 7" id="KW-0573">Peptidoglycan synthesis</keyword>
<dbReference type="InterPro" id="IPR050979">
    <property type="entry name" value="LD-transpeptidase"/>
</dbReference>
<evidence type="ECO:0000313" key="9">
    <source>
        <dbReference type="EMBL" id="MXO89392.1"/>
    </source>
</evidence>
<keyword evidence="10" id="KW-1185">Reference proteome</keyword>
<keyword evidence="6 7" id="KW-0961">Cell wall biogenesis/degradation</keyword>
<dbReference type="InterPro" id="IPR005490">
    <property type="entry name" value="LD_TPept_cat_dom"/>
</dbReference>
<dbReference type="GO" id="GO:0018104">
    <property type="term" value="P:peptidoglycan-protein cross-linking"/>
    <property type="evidence" value="ECO:0007669"/>
    <property type="project" value="TreeGrafter"/>
</dbReference>
<evidence type="ECO:0000256" key="4">
    <source>
        <dbReference type="ARBA" id="ARBA00022960"/>
    </source>
</evidence>
<dbReference type="AlphaFoldDB" id="A0A844ZPW6"/>
<evidence type="ECO:0000256" key="2">
    <source>
        <dbReference type="ARBA" id="ARBA00005992"/>
    </source>
</evidence>
<dbReference type="SUPFAM" id="SSF141523">
    <property type="entry name" value="L,D-transpeptidase catalytic domain-like"/>
    <property type="match status" value="1"/>
</dbReference>
<feature type="domain" description="L,D-TPase catalytic" evidence="8">
    <location>
        <begin position="120"/>
        <end position="230"/>
    </location>
</feature>
<accession>A0A844ZPW6</accession>
<reference evidence="9 10" key="1">
    <citation type="submission" date="2019-12" db="EMBL/GenBank/DDBJ databases">
        <title>Genomic-based taxomic classification of the family Erythrobacteraceae.</title>
        <authorList>
            <person name="Xu L."/>
        </authorList>
    </citation>
    <scope>NUCLEOTIDE SEQUENCE [LARGE SCALE GENOMIC DNA]</scope>
    <source>
        <strain evidence="9 10">KCTC 52763</strain>
    </source>
</reference>
<dbReference type="PROSITE" id="PS52029">
    <property type="entry name" value="LD_TPASE"/>
    <property type="match status" value="1"/>
</dbReference>
<evidence type="ECO:0000256" key="6">
    <source>
        <dbReference type="ARBA" id="ARBA00023316"/>
    </source>
</evidence>
<dbReference type="UniPathway" id="UPA00219"/>
<sequence length="242" mass="25866">MNPMMKWIGGATAALVLLVGGGTLASEMMSGDESESVADTATLEDAIPVDEAAIAGDDAAATGQQADPEFISEEVVQEIPEAKPEPKDERFVVKRILPIEGPIKYGEWHWDDEGVPPGPIVVTVDLDARVMSVFKGGYEIGATAVMLGTDKHPTPLGTFPILWKQRHNVSEKYNNAPMPWSMFLTRDGIAIHGGSEVENGFASHGCIGTPDGFVSKLFAIAKKGDKVIITRGETMDMGDSIL</sequence>
<dbReference type="CDD" id="cd16913">
    <property type="entry name" value="YkuD_like"/>
    <property type="match status" value="1"/>
</dbReference>
<dbReference type="OrthoDB" id="463216at2"/>
<dbReference type="InterPro" id="IPR038063">
    <property type="entry name" value="Transpep_catalytic_dom"/>
</dbReference>
<feature type="active site" description="Proton donor/acceptor" evidence="7">
    <location>
        <position position="192"/>
    </location>
</feature>
<evidence type="ECO:0000256" key="1">
    <source>
        <dbReference type="ARBA" id="ARBA00004752"/>
    </source>
</evidence>
<dbReference type="GO" id="GO:0071972">
    <property type="term" value="F:peptidoglycan L,D-transpeptidase activity"/>
    <property type="evidence" value="ECO:0007669"/>
    <property type="project" value="TreeGrafter"/>
</dbReference>
<protein>
    <submittedName>
        <fullName evidence="9">L,D-transpeptidase family protein</fullName>
    </submittedName>
</protein>
<dbReference type="GO" id="GO:0071555">
    <property type="term" value="P:cell wall organization"/>
    <property type="evidence" value="ECO:0007669"/>
    <property type="project" value="UniProtKB-UniRule"/>
</dbReference>
<keyword evidence="4 7" id="KW-0133">Cell shape</keyword>
<dbReference type="GO" id="GO:0008360">
    <property type="term" value="P:regulation of cell shape"/>
    <property type="evidence" value="ECO:0007669"/>
    <property type="project" value="UniProtKB-UniRule"/>
</dbReference>
<evidence type="ECO:0000256" key="3">
    <source>
        <dbReference type="ARBA" id="ARBA00022679"/>
    </source>
</evidence>
<name>A0A844ZPW6_9SPHN</name>
<dbReference type="PANTHER" id="PTHR30582">
    <property type="entry name" value="L,D-TRANSPEPTIDASE"/>
    <property type="match status" value="1"/>
</dbReference>
<keyword evidence="3" id="KW-0808">Transferase</keyword>